<proteinExistence type="predicted"/>
<evidence type="ECO:0000313" key="2">
    <source>
        <dbReference type="Proteomes" id="UP000001740"/>
    </source>
</evidence>
<sequence>MQDPQAGPTGKERGIRAPGTVLSHRVEACGAPMTAALVQQPVNAELDPVARTYQERFATLNERIGEAVRYDGREDYLRDDGKGLRALHAPLMQAYAAFFEAAEAMNAALEHSEDTRRKAQIDAIEKAQGHSAAR</sequence>
<reference evidence="1 2" key="1">
    <citation type="journal article" date="2008" name="BMC Genomics">
        <title>Genome sequence and rapid evolution of the rice pathogen Xanthomonas oryzae pv. oryzae PXO99A.</title>
        <authorList>
            <person name="Salzberg S.L."/>
            <person name="Sommer D.D."/>
            <person name="Schatz M.C."/>
            <person name="Phillippy A.M."/>
            <person name="Rabinowicz P.D."/>
            <person name="Tsuge S."/>
            <person name="Furutani A."/>
            <person name="Ochiai H."/>
            <person name="Delcher A.L."/>
            <person name="Kelley D."/>
            <person name="Madupu R."/>
            <person name="Puiu D."/>
            <person name="Radune D."/>
            <person name="Shumway M."/>
            <person name="Trapnell C."/>
            <person name="Aparna G."/>
            <person name="Jha G."/>
            <person name="Pandey A."/>
            <person name="Patil P.B."/>
            <person name="Ishihara H."/>
            <person name="Meyer D.F."/>
            <person name="Szurek B."/>
            <person name="Verdier V."/>
            <person name="Koebnik R."/>
            <person name="Dow J.M."/>
            <person name="Ryan R.P."/>
            <person name="Hirata H."/>
            <person name="Tsuyumu S."/>
            <person name="Won Lee S."/>
            <person name="Seo Y.S."/>
            <person name="Sriariyanum M."/>
            <person name="Ronald P.C."/>
            <person name="Sonti R.V."/>
            <person name="Van Sluys M.A."/>
            <person name="Leach J.E."/>
            <person name="White F.F."/>
            <person name="Bogdanove A.J."/>
        </authorList>
    </citation>
    <scope>NUCLEOTIDE SEQUENCE [LARGE SCALE GENOMIC DNA]</scope>
    <source>
        <strain evidence="1 2">PXO99A</strain>
    </source>
</reference>
<evidence type="ECO:0000313" key="1">
    <source>
        <dbReference type="EMBL" id="ACD60590.1"/>
    </source>
</evidence>
<gene>
    <name evidence="1" type="ordered locus">PXO_02296</name>
</gene>
<protein>
    <submittedName>
        <fullName evidence="1">Uncharacterized protein</fullName>
    </submittedName>
</protein>
<dbReference type="KEGG" id="xop:PXO_02296"/>
<dbReference type="Pfam" id="PF12889">
    <property type="entry name" value="DUF3829"/>
    <property type="match status" value="1"/>
</dbReference>
<dbReference type="AlphaFoldDB" id="A0A0K0GNY1"/>
<dbReference type="HOGENOM" id="CLU_1895363_0_0_6"/>
<accession>A0A0K0GNY1</accession>
<dbReference type="Proteomes" id="UP000001740">
    <property type="component" value="Chromosome"/>
</dbReference>
<dbReference type="InterPro" id="IPR024291">
    <property type="entry name" value="DUF3829"/>
</dbReference>
<name>A0A0K0GNY1_XANOP</name>
<organism evidence="1 2">
    <name type="scientific">Xanthomonas oryzae pv. oryzae (strain PXO99A)</name>
    <dbReference type="NCBI Taxonomy" id="360094"/>
    <lineage>
        <taxon>Bacteria</taxon>
        <taxon>Pseudomonadati</taxon>
        <taxon>Pseudomonadota</taxon>
        <taxon>Gammaproteobacteria</taxon>
        <taxon>Lysobacterales</taxon>
        <taxon>Lysobacteraceae</taxon>
        <taxon>Xanthomonas</taxon>
    </lineage>
</organism>
<dbReference type="PATRIC" id="fig|291331.8.peg.1349"/>
<dbReference type="EMBL" id="CP000967">
    <property type="protein sequence ID" value="ACD60590.1"/>
    <property type="molecule type" value="Genomic_DNA"/>
</dbReference>